<reference evidence="2" key="1">
    <citation type="submission" date="2021-01" db="EMBL/GenBank/DDBJ databases">
        <authorList>
            <consortium name="Genoscope - CEA"/>
            <person name="William W."/>
        </authorList>
    </citation>
    <scope>NUCLEOTIDE SEQUENCE</scope>
</reference>
<dbReference type="EMBL" id="CAJJDP010000026">
    <property type="protein sequence ID" value="CAD8152538.1"/>
    <property type="molecule type" value="Genomic_DNA"/>
</dbReference>
<evidence type="ECO:0000313" key="3">
    <source>
        <dbReference type="Proteomes" id="UP000683925"/>
    </source>
</evidence>
<comment type="caution">
    <text evidence="2">The sequence shown here is derived from an EMBL/GenBank/DDBJ whole genome shotgun (WGS) entry which is preliminary data.</text>
</comment>
<dbReference type="AlphaFoldDB" id="A0A8S1TMN8"/>
<dbReference type="EMBL" id="CAJJDP010000026">
    <property type="protein sequence ID" value="CAD8152542.1"/>
    <property type="molecule type" value="Genomic_DNA"/>
</dbReference>
<sequence length="112" mass="13436">MCRKQIRKNKLEQFATQDVMKLVSSNYNLNCLAEKVYKDFIYTYQHKLDQNDYDVLKLNPMRLCKSFGFDISDQNQVRNTHKNKLRLVRPVRLSQKIQKKILKVVNSKKQKN</sequence>
<gene>
    <name evidence="1" type="ORF">POCTA_138.1.T0260317</name>
    <name evidence="2" type="ORF">POCTA_138.1.T0260319</name>
</gene>
<accession>A0A8S1TMN8</accession>
<organism evidence="2 3">
    <name type="scientific">Paramecium octaurelia</name>
    <dbReference type="NCBI Taxonomy" id="43137"/>
    <lineage>
        <taxon>Eukaryota</taxon>
        <taxon>Sar</taxon>
        <taxon>Alveolata</taxon>
        <taxon>Ciliophora</taxon>
        <taxon>Intramacronucleata</taxon>
        <taxon>Oligohymenophorea</taxon>
        <taxon>Peniculida</taxon>
        <taxon>Parameciidae</taxon>
        <taxon>Paramecium</taxon>
    </lineage>
</organism>
<evidence type="ECO:0000313" key="1">
    <source>
        <dbReference type="EMBL" id="CAD8152538.1"/>
    </source>
</evidence>
<evidence type="ECO:0000313" key="2">
    <source>
        <dbReference type="EMBL" id="CAD8152542.1"/>
    </source>
</evidence>
<proteinExistence type="predicted"/>
<name>A0A8S1TMN8_PAROT</name>
<protein>
    <submittedName>
        <fullName evidence="2">Uncharacterized protein</fullName>
    </submittedName>
</protein>
<keyword evidence="3" id="KW-1185">Reference proteome</keyword>
<dbReference type="Proteomes" id="UP000683925">
    <property type="component" value="Unassembled WGS sequence"/>
</dbReference>